<dbReference type="GO" id="GO:0005886">
    <property type="term" value="C:plasma membrane"/>
    <property type="evidence" value="ECO:0007669"/>
    <property type="project" value="UniProtKB-SubCell"/>
</dbReference>
<evidence type="ECO:0000256" key="19">
    <source>
        <dbReference type="SAM" id="SignalP"/>
    </source>
</evidence>
<evidence type="ECO:0000256" key="5">
    <source>
        <dbReference type="ARBA" id="ARBA00022553"/>
    </source>
</evidence>
<dbReference type="EMBL" id="JAIZAY010000021">
    <property type="protein sequence ID" value="KAJ8021910.1"/>
    <property type="molecule type" value="Genomic_DNA"/>
</dbReference>
<name>A0A9Q0YGA5_HOLLE</name>
<feature type="signal peptide" evidence="19">
    <location>
        <begin position="1"/>
        <end position="20"/>
    </location>
</feature>
<dbReference type="CDD" id="cd16012">
    <property type="entry name" value="ALP"/>
    <property type="match status" value="1"/>
</dbReference>
<dbReference type="Gene3D" id="3.40.720.10">
    <property type="entry name" value="Alkaline Phosphatase, subunit A"/>
    <property type="match status" value="1"/>
</dbReference>
<dbReference type="PANTHER" id="PTHR11596">
    <property type="entry name" value="ALKALINE PHOSPHATASE"/>
    <property type="match status" value="1"/>
</dbReference>
<feature type="binding site" evidence="15">
    <location>
        <position position="373"/>
    </location>
    <ligand>
        <name>Zn(2+)</name>
        <dbReference type="ChEBI" id="CHEBI:29105"/>
        <label>2</label>
    </ligand>
</feature>
<comment type="cofactor">
    <cofactor evidence="15">
        <name>Zn(2+)</name>
        <dbReference type="ChEBI" id="CHEBI:29105"/>
    </cofactor>
    <text evidence="15">Binds 2 Zn(2+) ions.</text>
</comment>
<evidence type="ECO:0000256" key="4">
    <source>
        <dbReference type="ARBA" id="ARBA00022475"/>
    </source>
</evidence>
<reference evidence="20" key="1">
    <citation type="submission" date="2021-10" db="EMBL/GenBank/DDBJ databases">
        <title>Tropical sea cucumber genome reveals ecological adaptation and Cuvierian tubules defense mechanism.</title>
        <authorList>
            <person name="Chen T."/>
        </authorList>
    </citation>
    <scope>NUCLEOTIDE SEQUENCE</scope>
    <source>
        <strain evidence="20">Nanhai2018</strain>
        <tissue evidence="20">Muscle</tissue>
    </source>
</reference>
<sequence length="528" mass="58201">MYSVYLIGIFFCLVLQGVGSQRAQHWNDEARMALNEALNLKMNYNVAKNVILFLGDGMDLTTQTAARIFKGQLNGETGEEGYLKWHKFPYVALSKTYNTDRQVPDSAGTGTAYLTGVKTKFGTIGFDDGIVRYDCATESIGVPQESIAIRADKVGKATGFVSTTRVTHASPANLYAHVADRNWESDNDLTEEAVNLGCTDIAVQFAENAGFLRVVLAGGRREMMPESENDPEYPSKTGQRLDGRNLINEWLESKEDDNAVYVWNKADFDNVDPEGTDHLLGLFEHSHMKYERDREDDEAGEPSIAEMTEKAIEILSKDEDGFFLFVEGGRIDHGHHAGVAYNALRDTLAFEEAVEKALEMVDLDETLVIVTADHGHVMTMAGYPSRGNPILGINDIYIGDDGLPFSTLAYMNGPGAPQVHEAFNKTGKRPDLTNVDTTDPFYMQDALVPLVELEETHGGQDVGIFAIGPMAHLFHGVHEQTYVNHVMRFASCLDYKEHCENPSGAGSLSGVTLFGSLVLVVVTVLMQY</sequence>
<keyword evidence="21" id="KW-1185">Reference proteome</keyword>
<dbReference type="InterPro" id="IPR017850">
    <property type="entry name" value="Alkaline_phosphatase_core_sf"/>
</dbReference>
<accession>A0A9Q0YGA5</accession>
<keyword evidence="12" id="KW-0325">Glycoprotein</keyword>
<proteinExistence type="inferred from homology"/>
<keyword evidence="13" id="KW-0449">Lipoprotein</keyword>
<keyword evidence="7 15" id="KW-0479">Metal-binding</keyword>
<evidence type="ECO:0000256" key="1">
    <source>
        <dbReference type="ARBA" id="ARBA00004609"/>
    </source>
</evidence>
<dbReference type="EC" id="3.1.3.1" evidence="3 17"/>
<evidence type="ECO:0000313" key="21">
    <source>
        <dbReference type="Proteomes" id="UP001152320"/>
    </source>
</evidence>
<feature type="chain" id="PRO_5040317826" description="Alkaline phosphatase" evidence="19">
    <location>
        <begin position="21"/>
        <end position="528"/>
    </location>
</feature>
<evidence type="ECO:0000256" key="13">
    <source>
        <dbReference type="ARBA" id="ARBA00023288"/>
    </source>
</evidence>
<evidence type="ECO:0000256" key="9">
    <source>
        <dbReference type="ARBA" id="ARBA00022833"/>
    </source>
</evidence>
<dbReference type="Pfam" id="PF00245">
    <property type="entry name" value="Alk_phosphatase"/>
    <property type="match status" value="1"/>
</dbReference>
<feature type="transmembrane region" description="Helical" evidence="18">
    <location>
        <begin position="505"/>
        <end position="526"/>
    </location>
</feature>
<evidence type="ECO:0000313" key="20">
    <source>
        <dbReference type="EMBL" id="KAJ8021910.1"/>
    </source>
</evidence>
<keyword evidence="6" id="KW-0336">GPI-anchor</keyword>
<keyword evidence="10 15" id="KW-0460">Magnesium</keyword>
<evidence type="ECO:0000256" key="10">
    <source>
        <dbReference type="ARBA" id="ARBA00022842"/>
    </source>
</evidence>
<evidence type="ECO:0000256" key="6">
    <source>
        <dbReference type="ARBA" id="ARBA00022622"/>
    </source>
</evidence>
<evidence type="ECO:0000256" key="8">
    <source>
        <dbReference type="ARBA" id="ARBA00022801"/>
    </source>
</evidence>
<evidence type="ECO:0000256" key="16">
    <source>
        <dbReference type="RuleBase" id="RU003946"/>
    </source>
</evidence>
<evidence type="ECO:0000256" key="12">
    <source>
        <dbReference type="ARBA" id="ARBA00023180"/>
    </source>
</evidence>
<evidence type="ECO:0000256" key="17">
    <source>
        <dbReference type="RuleBase" id="RU003947"/>
    </source>
</evidence>
<evidence type="ECO:0000256" key="15">
    <source>
        <dbReference type="PIRSR" id="PIRSR601952-2"/>
    </source>
</evidence>
<feature type="binding site" evidence="15">
    <location>
        <position position="457"/>
    </location>
    <ligand>
        <name>Zn(2+)</name>
        <dbReference type="ChEBI" id="CHEBI:29105"/>
        <label>2</label>
    </ligand>
</feature>
<evidence type="ECO:0000256" key="18">
    <source>
        <dbReference type="SAM" id="Phobius"/>
    </source>
</evidence>
<comment type="cofactor">
    <cofactor evidence="15">
        <name>Mg(2+)</name>
        <dbReference type="ChEBI" id="CHEBI:18420"/>
    </cofactor>
    <text evidence="15">Binds 1 Mg(2+) ion.</text>
</comment>
<feature type="binding site" evidence="15">
    <location>
        <position position="332"/>
    </location>
    <ligand>
        <name>Zn(2+)</name>
        <dbReference type="ChEBI" id="CHEBI:29105"/>
        <label>2</label>
    </ligand>
</feature>
<dbReference type="InterPro" id="IPR001952">
    <property type="entry name" value="Alkaline_phosphatase"/>
</dbReference>
<dbReference type="OrthoDB" id="5818554at2759"/>
<dbReference type="FunFam" id="3.40.720.10:FF:000008">
    <property type="entry name" value="Alkaline phosphatase"/>
    <property type="match status" value="1"/>
</dbReference>
<protein>
    <recommendedName>
        <fullName evidence="3 17">Alkaline phosphatase</fullName>
        <ecNumber evidence="3 17">3.1.3.1</ecNumber>
    </recommendedName>
</protein>
<dbReference type="GO" id="GO:0098552">
    <property type="term" value="C:side of membrane"/>
    <property type="evidence" value="ECO:0007669"/>
    <property type="project" value="UniProtKB-KW"/>
</dbReference>
<dbReference type="Proteomes" id="UP001152320">
    <property type="component" value="Chromosome 21"/>
</dbReference>
<keyword evidence="18" id="KW-1133">Transmembrane helix</keyword>
<feature type="binding site" evidence="15">
    <location>
        <position position="168"/>
    </location>
    <ligand>
        <name>Mg(2+)</name>
        <dbReference type="ChEBI" id="CHEBI:18420"/>
    </ligand>
</feature>
<keyword evidence="18" id="KW-0812">Transmembrane</keyword>
<feature type="binding site" evidence="15">
    <location>
        <position position="56"/>
    </location>
    <ligand>
        <name>Zn(2+)</name>
        <dbReference type="ChEBI" id="CHEBI:29105"/>
        <label>2</label>
    </ligand>
</feature>
<evidence type="ECO:0000256" key="3">
    <source>
        <dbReference type="ARBA" id="ARBA00012647"/>
    </source>
</evidence>
<keyword evidence="11 18" id="KW-0472">Membrane</keyword>
<comment type="similarity">
    <text evidence="2 16">Belongs to the alkaline phosphatase family.</text>
</comment>
<dbReference type="PRINTS" id="PR00113">
    <property type="entry name" value="ALKPHPHTASE"/>
</dbReference>
<keyword evidence="4" id="KW-1003">Cell membrane</keyword>
<comment type="subcellular location">
    <subcellularLocation>
        <location evidence="1">Cell membrane</location>
        <topology evidence="1">Lipid-anchor</topology>
        <topology evidence="1">GPI-anchor</topology>
    </subcellularLocation>
</comment>
<dbReference type="AlphaFoldDB" id="A0A9Q0YGA5"/>
<dbReference type="PROSITE" id="PS00123">
    <property type="entry name" value="ALKALINE_PHOSPHATASE"/>
    <property type="match status" value="1"/>
</dbReference>
<organism evidence="20 21">
    <name type="scientific">Holothuria leucospilota</name>
    <name type="common">Black long sea cucumber</name>
    <name type="synonym">Mertensiothuria leucospilota</name>
    <dbReference type="NCBI Taxonomy" id="206669"/>
    <lineage>
        <taxon>Eukaryota</taxon>
        <taxon>Metazoa</taxon>
        <taxon>Echinodermata</taxon>
        <taxon>Eleutherozoa</taxon>
        <taxon>Echinozoa</taxon>
        <taxon>Holothuroidea</taxon>
        <taxon>Aspidochirotacea</taxon>
        <taxon>Aspidochirotida</taxon>
        <taxon>Holothuriidae</taxon>
        <taxon>Holothuria</taxon>
    </lineage>
</organism>
<evidence type="ECO:0000256" key="2">
    <source>
        <dbReference type="ARBA" id="ARBA00005984"/>
    </source>
</evidence>
<gene>
    <name evidence="20" type="ORF">HOLleu_39243</name>
</gene>
<feature type="binding site" evidence="15">
    <location>
        <position position="170"/>
    </location>
    <ligand>
        <name>Mg(2+)</name>
        <dbReference type="ChEBI" id="CHEBI:18420"/>
    </ligand>
</feature>
<keyword evidence="19" id="KW-0732">Signal</keyword>
<evidence type="ECO:0000256" key="11">
    <source>
        <dbReference type="ARBA" id="ARBA00023136"/>
    </source>
</evidence>
<keyword evidence="5" id="KW-0597">Phosphoprotein</keyword>
<evidence type="ECO:0000256" key="14">
    <source>
        <dbReference type="PIRSR" id="PIRSR601952-1"/>
    </source>
</evidence>
<dbReference type="GO" id="GO:0004035">
    <property type="term" value="F:alkaline phosphatase activity"/>
    <property type="evidence" value="ECO:0007669"/>
    <property type="project" value="UniProtKB-EC"/>
</dbReference>
<dbReference type="SUPFAM" id="SSF53649">
    <property type="entry name" value="Alkaline phosphatase-like"/>
    <property type="match status" value="1"/>
</dbReference>
<dbReference type="GO" id="GO:0046872">
    <property type="term" value="F:metal ion binding"/>
    <property type="evidence" value="ECO:0007669"/>
    <property type="project" value="UniProtKB-KW"/>
</dbReference>
<dbReference type="PANTHER" id="PTHR11596:SF5">
    <property type="entry name" value="ALKALINE PHOSPHATASE"/>
    <property type="match status" value="1"/>
</dbReference>
<evidence type="ECO:0000256" key="7">
    <source>
        <dbReference type="ARBA" id="ARBA00022723"/>
    </source>
</evidence>
<dbReference type="InterPro" id="IPR018299">
    <property type="entry name" value="Alkaline_phosphatase_AS"/>
</dbReference>
<dbReference type="SMART" id="SM00098">
    <property type="entry name" value="alkPPc"/>
    <property type="match status" value="1"/>
</dbReference>
<keyword evidence="9 15" id="KW-0862">Zinc</keyword>
<keyword evidence="8 17" id="KW-0378">Hydrolase</keyword>
<feature type="binding site" evidence="15">
    <location>
        <position position="336"/>
    </location>
    <ligand>
        <name>Zn(2+)</name>
        <dbReference type="ChEBI" id="CHEBI:29105"/>
        <label>2</label>
    </ligand>
</feature>
<feature type="binding site" evidence="15">
    <location>
        <position position="374"/>
    </location>
    <ligand>
        <name>Zn(2+)</name>
        <dbReference type="ChEBI" id="CHEBI:29105"/>
        <label>2</label>
    </ligand>
</feature>
<comment type="caution">
    <text evidence="20">The sequence shown here is derived from an EMBL/GenBank/DDBJ whole genome shotgun (WGS) entry which is preliminary data.</text>
</comment>
<feature type="binding site" evidence="15">
    <location>
        <position position="327"/>
    </location>
    <ligand>
        <name>Mg(2+)</name>
        <dbReference type="ChEBI" id="CHEBI:18420"/>
    </ligand>
</feature>
<comment type="catalytic activity">
    <reaction evidence="17">
        <text>a phosphate monoester + H2O = an alcohol + phosphate</text>
        <dbReference type="Rhea" id="RHEA:15017"/>
        <dbReference type="ChEBI" id="CHEBI:15377"/>
        <dbReference type="ChEBI" id="CHEBI:30879"/>
        <dbReference type="ChEBI" id="CHEBI:43474"/>
        <dbReference type="ChEBI" id="CHEBI:67140"/>
        <dbReference type="EC" id="3.1.3.1"/>
    </reaction>
</comment>
<feature type="active site" description="Phosphoserine intermediate" evidence="14">
    <location>
        <position position="106"/>
    </location>
</feature>
<feature type="binding site" evidence="15">
    <location>
        <position position="56"/>
    </location>
    <ligand>
        <name>Mg(2+)</name>
        <dbReference type="ChEBI" id="CHEBI:18420"/>
    </ligand>
</feature>